<evidence type="ECO:0000256" key="1">
    <source>
        <dbReference type="ARBA" id="ARBA00004370"/>
    </source>
</evidence>
<dbReference type="InterPro" id="IPR045119">
    <property type="entry name" value="SUN1-5"/>
</dbReference>
<proteinExistence type="predicted"/>
<dbReference type="AlphaFoldDB" id="A0A811UIL7"/>
<dbReference type="EMBL" id="CAJHJT010000012">
    <property type="protein sequence ID" value="CAD6997505.1"/>
    <property type="molecule type" value="Genomic_DNA"/>
</dbReference>
<feature type="region of interest" description="Disordered" evidence="5">
    <location>
        <begin position="96"/>
        <end position="122"/>
    </location>
</feature>
<evidence type="ECO:0000259" key="7">
    <source>
        <dbReference type="PROSITE" id="PS51469"/>
    </source>
</evidence>
<evidence type="ECO:0000256" key="5">
    <source>
        <dbReference type="SAM" id="MobiDB-lite"/>
    </source>
</evidence>
<dbReference type="GO" id="GO:0043495">
    <property type="term" value="F:protein-membrane adaptor activity"/>
    <property type="evidence" value="ECO:0007669"/>
    <property type="project" value="TreeGrafter"/>
</dbReference>
<comment type="subcellular location">
    <subcellularLocation>
        <location evidence="1">Membrane</location>
    </subcellularLocation>
</comment>
<dbReference type="GO" id="GO:0034993">
    <property type="term" value="C:meiotic nuclear membrane microtubule tethering complex"/>
    <property type="evidence" value="ECO:0007669"/>
    <property type="project" value="TreeGrafter"/>
</dbReference>
<dbReference type="OrthoDB" id="342281at2759"/>
<protein>
    <submittedName>
        <fullName evidence="8">(Mediterranean fruit fly) hypothetical protein</fullName>
    </submittedName>
</protein>
<dbReference type="PROSITE" id="PS51469">
    <property type="entry name" value="SUN"/>
    <property type="match status" value="1"/>
</dbReference>
<reference evidence="8" key="1">
    <citation type="submission" date="2020-11" db="EMBL/GenBank/DDBJ databases">
        <authorList>
            <person name="Whitehead M."/>
        </authorList>
    </citation>
    <scope>NUCLEOTIDE SEQUENCE</scope>
    <source>
        <strain evidence="8">EGII</strain>
    </source>
</reference>
<keyword evidence="9" id="KW-1185">Reference proteome</keyword>
<evidence type="ECO:0000313" key="9">
    <source>
        <dbReference type="Proteomes" id="UP000606786"/>
    </source>
</evidence>
<evidence type="ECO:0000256" key="3">
    <source>
        <dbReference type="ARBA" id="ARBA00022989"/>
    </source>
</evidence>
<dbReference type="Pfam" id="PF07738">
    <property type="entry name" value="Sad1_UNC"/>
    <property type="match status" value="1"/>
</dbReference>
<comment type="caution">
    <text evidence="8">The sequence shown here is derived from an EMBL/GenBank/DDBJ whole genome shotgun (WGS) entry which is preliminary data.</text>
</comment>
<organism evidence="8 9">
    <name type="scientific">Ceratitis capitata</name>
    <name type="common">Mediterranean fruit fly</name>
    <name type="synonym">Tephritis capitata</name>
    <dbReference type="NCBI Taxonomy" id="7213"/>
    <lineage>
        <taxon>Eukaryota</taxon>
        <taxon>Metazoa</taxon>
        <taxon>Ecdysozoa</taxon>
        <taxon>Arthropoda</taxon>
        <taxon>Hexapoda</taxon>
        <taxon>Insecta</taxon>
        <taxon>Pterygota</taxon>
        <taxon>Neoptera</taxon>
        <taxon>Endopterygota</taxon>
        <taxon>Diptera</taxon>
        <taxon>Brachycera</taxon>
        <taxon>Muscomorpha</taxon>
        <taxon>Tephritoidea</taxon>
        <taxon>Tephritidae</taxon>
        <taxon>Ceratitis</taxon>
        <taxon>Ceratitis</taxon>
    </lineage>
</organism>
<evidence type="ECO:0000256" key="2">
    <source>
        <dbReference type="ARBA" id="ARBA00022692"/>
    </source>
</evidence>
<dbReference type="InterPro" id="IPR012919">
    <property type="entry name" value="SUN_dom"/>
</dbReference>
<feature type="compositionally biased region" description="Gly residues" evidence="5">
    <location>
        <begin position="111"/>
        <end position="120"/>
    </location>
</feature>
<name>A0A811UIL7_CERCA</name>
<feature type="compositionally biased region" description="Polar residues" evidence="5">
    <location>
        <begin position="98"/>
        <end position="107"/>
    </location>
</feature>
<sequence>MEPSRTRVCICYLISTCLIACFIYILVSSNLENTRKFGRLREEVDEIAHVILHTAPGQGDAKHLNEIVDGIVKKRLAGIWDDLYTMKKQLRLTECTKGRSQGSTQHTMPGEGEGGGGGGALMEHSMPGRVNYAAEELGAKIQDVNAEPVDGGNVVRSVLGLQYSANPPINIIKPSMEPGNCFAFKQSKAMVTIKLAQAIFVESFELEHLCKGNAPNNDTTSAPKDFEVHGITATSKKETKLGDFIYTNQDPPAQNYAVKSECKYLYIRFKFKSNHGHPQYTCVYR</sequence>
<keyword evidence="2 6" id="KW-0812">Transmembrane</keyword>
<evidence type="ECO:0000256" key="4">
    <source>
        <dbReference type="ARBA" id="ARBA00023136"/>
    </source>
</evidence>
<dbReference type="Proteomes" id="UP000606786">
    <property type="component" value="Unassembled WGS sequence"/>
</dbReference>
<keyword evidence="4 6" id="KW-0472">Membrane</keyword>
<dbReference type="PANTHER" id="PTHR12911">
    <property type="entry name" value="SAD1/UNC-84-LIKE PROTEIN-RELATED"/>
    <property type="match status" value="1"/>
</dbReference>
<evidence type="ECO:0000256" key="6">
    <source>
        <dbReference type="SAM" id="Phobius"/>
    </source>
</evidence>
<keyword evidence="3 6" id="KW-1133">Transmembrane helix</keyword>
<gene>
    <name evidence="8" type="ORF">CCAP1982_LOCUS6144</name>
</gene>
<dbReference type="PANTHER" id="PTHR12911:SF8">
    <property type="entry name" value="KLAROID PROTEIN-RELATED"/>
    <property type="match status" value="1"/>
</dbReference>
<feature type="transmembrane region" description="Helical" evidence="6">
    <location>
        <begin position="7"/>
        <end position="27"/>
    </location>
</feature>
<accession>A0A811UIL7</accession>
<feature type="domain" description="SUN" evidence="7">
    <location>
        <begin position="122"/>
        <end position="285"/>
    </location>
</feature>
<dbReference type="Gene3D" id="2.60.120.260">
    <property type="entry name" value="Galactose-binding domain-like"/>
    <property type="match status" value="1"/>
</dbReference>
<evidence type="ECO:0000313" key="8">
    <source>
        <dbReference type="EMBL" id="CAD6997505.1"/>
    </source>
</evidence>